<keyword evidence="5" id="KW-0067">ATP-binding</keyword>
<comment type="pathway">
    <text evidence="2">Carbohydrate metabolism; hexose metabolism.</text>
</comment>
<feature type="domain" description="Hexokinase C-terminal" evidence="6">
    <location>
        <begin position="13"/>
        <end position="249"/>
    </location>
</feature>
<keyword evidence="5" id="KW-0418">Kinase</keyword>
<dbReference type="PROSITE" id="PS51748">
    <property type="entry name" value="HEXOKINASE_2"/>
    <property type="match status" value="1"/>
</dbReference>
<evidence type="ECO:0000256" key="1">
    <source>
        <dbReference type="ARBA" id="ARBA00004888"/>
    </source>
</evidence>
<evidence type="ECO:0000313" key="7">
    <source>
        <dbReference type="EMBL" id="CAK8692705.1"/>
    </source>
</evidence>
<dbReference type="InterPro" id="IPR022673">
    <property type="entry name" value="Hexokinase_C"/>
</dbReference>
<accession>A0ABP0GLT8</accession>
<dbReference type="Gene3D" id="3.40.367.20">
    <property type="match status" value="1"/>
</dbReference>
<evidence type="ECO:0000259" key="6">
    <source>
        <dbReference type="Pfam" id="PF03727"/>
    </source>
</evidence>
<evidence type="ECO:0000256" key="3">
    <source>
        <dbReference type="ARBA" id="ARBA00023152"/>
    </source>
</evidence>
<dbReference type="EC" id="2.7.1.-" evidence="5"/>
<comment type="pathway">
    <text evidence="1">Carbohydrate degradation; glycolysis; D-glyceraldehyde 3-phosphate and glycerone phosphate from D-glucose: step 1/4.</text>
</comment>
<evidence type="ECO:0000256" key="5">
    <source>
        <dbReference type="RuleBase" id="RU362007"/>
    </source>
</evidence>
<gene>
    <name evidence="7" type="ORF">CVLEPA_LOCUS25952</name>
</gene>
<keyword evidence="8" id="KW-1185">Reference proteome</keyword>
<comment type="caution">
    <text evidence="7">The sequence shown here is derived from an EMBL/GenBank/DDBJ whole genome shotgun (WGS) entry which is preliminary data.</text>
</comment>
<dbReference type="SUPFAM" id="SSF53067">
    <property type="entry name" value="Actin-like ATPase domain"/>
    <property type="match status" value="1"/>
</dbReference>
<dbReference type="Pfam" id="PF03727">
    <property type="entry name" value="Hexokinase_2"/>
    <property type="match status" value="1"/>
</dbReference>
<dbReference type="PANTHER" id="PTHR19443">
    <property type="entry name" value="HEXOKINASE"/>
    <property type="match status" value="1"/>
</dbReference>
<reference evidence="7 8" key="1">
    <citation type="submission" date="2024-02" db="EMBL/GenBank/DDBJ databases">
        <authorList>
            <person name="Daric V."/>
            <person name="Darras S."/>
        </authorList>
    </citation>
    <scope>NUCLEOTIDE SEQUENCE [LARGE SCALE GENOMIC DNA]</scope>
</reference>
<dbReference type="PANTHER" id="PTHR19443:SF16">
    <property type="entry name" value="HEXOKINASE TYPE 1-RELATED"/>
    <property type="match status" value="1"/>
</dbReference>
<keyword evidence="5" id="KW-0547">Nucleotide-binding</keyword>
<evidence type="ECO:0000256" key="2">
    <source>
        <dbReference type="ARBA" id="ARBA00005028"/>
    </source>
</evidence>
<dbReference type="PRINTS" id="PR00475">
    <property type="entry name" value="HEXOKINASE"/>
</dbReference>
<dbReference type="InterPro" id="IPR001312">
    <property type="entry name" value="Hexokinase"/>
</dbReference>
<dbReference type="InterPro" id="IPR043129">
    <property type="entry name" value="ATPase_NBD"/>
</dbReference>
<comment type="similarity">
    <text evidence="5">Belongs to the hexokinase family.</text>
</comment>
<keyword evidence="5" id="KW-0808">Transferase</keyword>
<protein>
    <recommendedName>
        <fullName evidence="5">Phosphotransferase</fullName>
        <ecNumber evidence="5">2.7.1.-</ecNumber>
    </recommendedName>
</protein>
<comment type="catalytic activity">
    <reaction evidence="4">
        <text>a D-hexose + ATP = a D-hexose 6-phosphate + ADP + H(+)</text>
        <dbReference type="Rhea" id="RHEA:22740"/>
        <dbReference type="ChEBI" id="CHEBI:4194"/>
        <dbReference type="ChEBI" id="CHEBI:15378"/>
        <dbReference type="ChEBI" id="CHEBI:30616"/>
        <dbReference type="ChEBI" id="CHEBI:229467"/>
        <dbReference type="ChEBI" id="CHEBI:456216"/>
        <dbReference type="EC" id="2.7.1.1"/>
    </reaction>
    <physiologicalReaction direction="left-to-right" evidence="4">
        <dbReference type="Rhea" id="RHEA:22741"/>
    </physiologicalReaction>
</comment>
<dbReference type="Proteomes" id="UP001642483">
    <property type="component" value="Unassembled WGS sequence"/>
</dbReference>
<sequence>MVSCAYDHHDTCMGLIVGTGTNMCYMELQKNIGTIDDGDPNDGSEMCINTEWGAFGDNSGALESVKTFYDEIVDSESPNKGQHVYEKMISGMYMGEIVRRIIVDLHKDKELFESIDPNSVLLSCGLSTAFVSQVLHPGFGTTQIQQYLTGFGVKANENDCNLLKRICEVVSSRAAHLCAVGVVAVAKRIAQNRGTKAPTVGVDGSVYRRHPTFKKILLSKTKQLAPDLDISFKLSTDGSGRGAALVAAVESRLQHLQTKSPVE</sequence>
<evidence type="ECO:0000313" key="8">
    <source>
        <dbReference type="Proteomes" id="UP001642483"/>
    </source>
</evidence>
<proteinExistence type="inferred from homology"/>
<keyword evidence="3 5" id="KW-0324">Glycolysis</keyword>
<evidence type="ECO:0000256" key="4">
    <source>
        <dbReference type="ARBA" id="ARBA00044613"/>
    </source>
</evidence>
<dbReference type="EMBL" id="CAWYQH010000130">
    <property type="protein sequence ID" value="CAK8692705.1"/>
    <property type="molecule type" value="Genomic_DNA"/>
</dbReference>
<organism evidence="7 8">
    <name type="scientific">Clavelina lepadiformis</name>
    <name type="common">Light-bulb sea squirt</name>
    <name type="synonym">Ascidia lepadiformis</name>
    <dbReference type="NCBI Taxonomy" id="159417"/>
    <lineage>
        <taxon>Eukaryota</taxon>
        <taxon>Metazoa</taxon>
        <taxon>Chordata</taxon>
        <taxon>Tunicata</taxon>
        <taxon>Ascidiacea</taxon>
        <taxon>Aplousobranchia</taxon>
        <taxon>Clavelinidae</taxon>
        <taxon>Clavelina</taxon>
    </lineage>
</organism>
<name>A0ABP0GLT8_CLALP</name>